<dbReference type="CDD" id="cd03215">
    <property type="entry name" value="ABC_Carb_Monos_II"/>
    <property type="match status" value="1"/>
</dbReference>
<keyword evidence="5" id="KW-0547">Nucleotide-binding</keyword>
<name>A0A1G8IE07_9FIRM</name>
<evidence type="ECO:0000256" key="6">
    <source>
        <dbReference type="ARBA" id="ARBA00022840"/>
    </source>
</evidence>
<keyword evidence="7" id="KW-1278">Translocase</keyword>
<dbReference type="Gene3D" id="3.40.50.300">
    <property type="entry name" value="P-loop containing nucleotide triphosphate hydrolases"/>
    <property type="match status" value="2"/>
</dbReference>
<dbReference type="EMBL" id="FNCP01000028">
    <property type="protein sequence ID" value="SDI16961.1"/>
    <property type="molecule type" value="Genomic_DNA"/>
</dbReference>
<feature type="domain" description="ABC transporter" evidence="9">
    <location>
        <begin position="257"/>
        <end position="500"/>
    </location>
</feature>
<evidence type="ECO:0000256" key="3">
    <source>
        <dbReference type="ARBA" id="ARBA00022475"/>
    </source>
</evidence>
<keyword evidence="11" id="KW-1185">Reference proteome</keyword>
<dbReference type="GO" id="GO:0005524">
    <property type="term" value="F:ATP binding"/>
    <property type="evidence" value="ECO:0007669"/>
    <property type="project" value="UniProtKB-KW"/>
</dbReference>
<evidence type="ECO:0000256" key="8">
    <source>
        <dbReference type="ARBA" id="ARBA00023136"/>
    </source>
</evidence>
<dbReference type="Proteomes" id="UP000198656">
    <property type="component" value="Unassembled WGS sequence"/>
</dbReference>
<keyword evidence="10" id="KW-0762">Sugar transport</keyword>
<dbReference type="PANTHER" id="PTHR43790:SF9">
    <property type="entry name" value="GALACTOFURANOSE TRANSPORTER ATP-BINDING PROTEIN YTFR"/>
    <property type="match status" value="1"/>
</dbReference>
<dbReference type="CDD" id="cd03216">
    <property type="entry name" value="ABC_Carb_Monos_I"/>
    <property type="match status" value="1"/>
</dbReference>
<organism evidence="10 11">
    <name type="scientific">Desulfosporosinus hippei DSM 8344</name>
    <dbReference type="NCBI Taxonomy" id="1121419"/>
    <lineage>
        <taxon>Bacteria</taxon>
        <taxon>Bacillati</taxon>
        <taxon>Bacillota</taxon>
        <taxon>Clostridia</taxon>
        <taxon>Eubacteriales</taxon>
        <taxon>Desulfitobacteriaceae</taxon>
        <taxon>Desulfosporosinus</taxon>
    </lineage>
</organism>
<dbReference type="GO" id="GO:0005886">
    <property type="term" value="C:plasma membrane"/>
    <property type="evidence" value="ECO:0007669"/>
    <property type="project" value="UniProtKB-SubCell"/>
</dbReference>
<evidence type="ECO:0000256" key="1">
    <source>
        <dbReference type="ARBA" id="ARBA00004202"/>
    </source>
</evidence>
<dbReference type="PANTHER" id="PTHR43790">
    <property type="entry name" value="CARBOHYDRATE TRANSPORT ATP-BINDING PROTEIN MG119-RELATED"/>
    <property type="match status" value="1"/>
</dbReference>
<dbReference type="FunFam" id="3.40.50.300:FF:000127">
    <property type="entry name" value="Ribose import ATP-binding protein RbsA"/>
    <property type="match status" value="1"/>
</dbReference>
<dbReference type="Pfam" id="PF00005">
    <property type="entry name" value="ABC_tran"/>
    <property type="match status" value="2"/>
</dbReference>
<dbReference type="GO" id="GO:0016887">
    <property type="term" value="F:ATP hydrolysis activity"/>
    <property type="evidence" value="ECO:0007669"/>
    <property type="project" value="InterPro"/>
</dbReference>
<keyword evidence="2" id="KW-0813">Transport</keyword>
<evidence type="ECO:0000313" key="11">
    <source>
        <dbReference type="Proteomes" id="UP000198656"/>
    </source>
</evidence>
<dbReference type="RefSeq" id="WP_092335246.1">
    <property type="nucleotide sequence ID" value="NZ_FNCP01000028.1"/>
</dbReference>
<keyword evidence="4" id="KW-0677">Repeat</keyword>
<dbReference type="OrthoDB" id="9771863at2"/>
<evidence type="ECO:0000256" key="5">
    <source>
        <dbReference type="ARBA" id="ARBA00022741"/>
    </source>
</evidence>
<dbReference type="SMART" id="SM00382">
    <property type="entry name" value="AAA"/>
    <property type="match status" value="1"/>
</dbReference>
<dbReference type="STRING" id="1121419.SAMN05443529_12844"/>
<dbReference type="InterPro" id="IPR003593">
    <property type="entry name" value="AAA+_ATPase"/>
</dbReference>
<dbReference type="InterPro" id="IPR003439">
    <property type="entry name" value="ABC_transporter-like_ATP-bd"/>
</dbReference>
<dbReference type="PROSITE" id="PS00211">
    <property type="entry name" value="ABC_TRANSPORTER_1"/>
    <property type="match status" value="2"/>
</dbReference>
<accession>A0A1G8IE07</accession>
<evidence type="ECO:0000256" key="2">
    <source>
        <dbReference type="ARBA" id="ARBA00022448"/>
    </source>
</evidence>
<comment type="subcellular location">
    <subcellularLocation>
        <location evidence="1">Cell membrane</location>
        <topology evidence="1">Peripheral membrane protein</topology>
    </subcellularLocation>
</comment>
<protein>
    <submittedName>
        <fullName evidence="10">Simple sugar transport system ATP-binding protein</fullName>
    </submittedName>
</protein>
<dbReference type="InterPro" id="IPR017871">
    <property type="entry name" value="ABC_transporter-like_CS"/>
</dbReference>
<evidence type="ECO:0000256" key="7">
    <source>
        <dbReference type="ARBA" id="ARBA00022967"/>
    </source>
</evidence>
<keyword evidence="8" id="KW-0472">Membrane</keyword>
<keyword evidence="3" id="KW-1003">Cell membrane</keyword>
<gene>
    <name evidence="10" type="ORF">SAMN05443529_12844</name>
</gene>
<dbReference type="InterPro" id="IPR027417">
    <property type="entry name" value="P-loop_NTPase"/>
</dbReference>
<dbReference type="InterPro" id="IPR050107">
    <property type="entry name" value="ABC_carbohydrate_import_ATPase"/>
</dbReference>
<evidence type="ECO:0000256" key="4">
    <source>
        <dbReference type="ARBA" id="ARBA00022737"/>
    </source>
</evidence>
<feature type="domain" description="ABC transporter" evidence="9">
    <location>
        <begin position="4"/>
        <end position="239"/>
    </location>
</feature>
<dbReference type="SUPFAM" id="SSF52540">
    <property type="entry name" value="P-loop containing nucleoside triphosphate hydrolases"/>
    <property type="match status" value="2"/>
</dbReference>
<sequence length="509" mass="56465">MALLSMKNISKSFFGKMANSQVCFDLEPGEIHALLGENGAGKTTLMNILYGIYSRDSGDIFWKGQKVSFTSPRDAIAFQIGMVHQHFMLVPTLTVSQNITLGLKEKGYPFTDRKALNATITEVAQKYGLQIDVNAYISNLSVGEQQRVEIIKLLYRDAELLILDEPTAMLTPQETEYFFEVLRKLRADGHSVIIITHRIPEIMSISDRVTVLRDGYNVVTAKTSDISEQELSRYMIGRQLQIIQREAVVSDTGSEGISLEEVSLKEKGRERLNSLSLQIAPGEIVGVAGVDGNGQKELVEVILGIRKQSSGKIRMDGVDMSSMSVLERKKLGIGYISDDRHQDGLVMDMSLTDNILLKTHTDRRFIKHGLINTRLVRAETQKAVEDYAIKTPGLNTPLRYLSGGNQQKLILAREMAGNPKAIIAHQPTRGLDIGATEFVQQQLLQHRSNGCSILLISADLEEVLLLSDRIAVLYKGCFMGIFPNTPELNLSQIGLLMAGKTSEARKESL</sequence>
<keyword evidence="6 10" id="KW-0067">ATP-binding</keyword>
<dbReference type="PROSITE" id="PS50893">
    <property type="entry name" value="ABC_TRANSPORTER_2"/>
    <property type="match status" value="2"/>
</dbReference>
<proteinExistence type="predicted"/>
<evidence type="ECO:0000313" key="10">
    <source>
        <dbReference type="EMBL" id="SDI16961.1"/>
    </source>
</evidence>
<reference evidence="11" key="1">
    <citation type="submission" date="2016-10" db="EMBL/GenBank/DDBJ databases">
        <authorList>
            <person name="Varghese N."/>
            <person name="Submissions S."/>
        </authorList>
    </citation>
    <scope>NUCLEOTIDE SEQUENCE [LARGE SCALE GENOMIC DNA]</scope>
    <source>
        <strain evidence="11">DSM 8344</strain>
    </source>
</reference>
<evidence type="ECO:0000259" key="9">
    <source>
        <dbReference type="PROSITE" id="PS50893"/>
    </source>
</evidence>
<dbReference type="AlphaFoldDB" id="A0A1G8IE07"/>